<dbReference type="RefSeq" id="WP_400194532.1">
    <property type="nucleotide sequence ID" value="NZ_CAYAYE010000042.1"/>
</dbReference>
<evidence type="ECO:0000256" key="9">
    <source>
        <dbReference type="PIRNR" id="PIRNR006250"/>
    </source>
</evidence>
<evidence type="ECO:0000256" key="5">
    <source>
        <dbReference type="ARBA" id="ARBA00022642"/>
    </source>
</evidence>
<dbReference type="FunFam" id="3.90.1170.20:FF:000001">
    <property type="entry name" value="Nicotinate-nucleotide diphosphorylase (Carboxylating)"/>
    <property type="match status" value="1"/>
</dbReference>
<dbReference type="FunFam" id="3.20.20.70:FF:000030">
    <property type="entry name" value="Nicotinate-nucleotide pyrophosphorylase, carboxylating"/>
    <property type="match status" value="1"/>
</dbReference>
<evidence type="ECO:0000256" key="4">
    <source>
        <dbReference type="ARBA" id="ARBA00011218"/>
    </source>
</evidence>
<dbReference type="GO" id="GO:0034213">
    <property type="term" value="P:quinolinate catabolic process"/>
    <property type="evidence" value="ECO:0007669"/>
    <property type="project" value="TreeGrafter"/>
</dbReference>
<proteinExistence type="inferred from homology"/>
<comment type="caution">
    <text evidence="12">The sequence shown here is derived from an EMBL/GenBank/DDBJ whole genome shotgun (WGS) entry which is preliminary data.</text>
</comment>
<dbReference type="UniPathway" id="UPA00253">
    <property type="reaction ID" value="UER00331"/>
</dbReference>
<dbReference type="PANTHER" id="PTHR32179">
    <property type="entry name" value="NICOTINATE-NUCLEOTIDE PYROPHOSPHORYLASE [CARBOXYLATING]"/>
    <property type="match status" value="1"/>
</dbReference>
<dbReference type="GO" id="GO:0004514">
    <property type="term" value="F:nicotinate-nucleotide diphosphorylase (carboxylating) activity"/>
    <property type="evidence" value="ECO:0007669"/>
    <property type="project" value="UniProtKB-EC"/>
</dbReference>
<keyword evidence="5 9" id="KW-0662">Pyridine nucleotide biosynthesis</keyword>
<comment type="subunit">
    <text evidence="4 9">Hexamer formed by 3 homodimers.</text>
</comment>
<dbReference type="InterPro" id="IPR022412">
    <property type="entry name" value="Quinolinate_PRibosylTrfase_N"/>
</dbReference>
<comment type="similarity">
    <text evidence="3 9">Belongs to the NadC/ModD family.</text>
</comment>
<reference evidence="12" key="1">
    <citation type="submission" date="2016-03" db="EMBL/GenBank/DDBJ databases">
        <authorList>
            <person name="Borrel G."/>
            <person name="Mccann A."/>
            <person name="O'Toole P.W."/>
        </authorList>
    </citation>
    <scope>NUCLEOTIDE SEQUENCE</scope>
    <source>
        <strain evidence="12">183</strain>
    </source>
</reference>
<dbReference type="Gene3D" id="3.90.1170.20">
    <property type="entry name" value="Quinolinate phosphoribosyl transferase, N-terminal domain"/>
    <property type="match status" value="1"/>
</dbReference>
<comment type="catalytic activity">
    <reaction evidence="8 9">
        <text>nicotinate beta-D-ribonucleotide + CO2 + diphosphate = quinolinate + 5-phospho-alpha-D-ribose 1-diphosphate + 2 H(+)</text>
        <dbReference type="Rhea" id="RHEA:12733"/>
        <dbReference type="ChEBI" id="CHEBI:15378"/>
        <dbReference type="ChEBI" id="CHEBI:16526"/>
        <dbReference type="ChEBI" id="CHEBI:29959"/>
        <dbReference type="ChEBI" id="CHEBI:33019"/>
        <dbReference type="ChEBI" id="CHEBI:57502"/>
        <dbReference type="ChEBI" id="CHEBI:58017"/>
        <dbReference type="EC" id="2.4.2.19"/>
    </reaction>
</comment>
<dbReference type="NCBIfam" id="TIGR00078">
    <property type="entry name" value="nadC"/>
    <property type="match status" value="1"/>
</dbReference>
<feature type="domain" description="Quinolinate phosphoribosyl transferase C-terminal" evidence="10">
    <location>
        <begin position="100"/>
        <end position="264"/>
    </location>
</feature>
<evidence type="ECO:0000259" key="10">
    <source>
        <dbReference type="Pfam" id="PF01729"/>
    </source>
</evidence>
<dbReference type="InterPro" id="IPR036068">
    <property type="entry name" value="Nicotinate_pribotase-like_C"/>
</dbReference>
<protein>
    <recommendedName>
        <fullName evidence="9">Nicotinate-nucleotide pyrophosphorylase [carboxylating]</fullName>
        <ecNumber evidence="9">2.4.2.19</ecNumber>
    </recommendedName>
    <alternativeName>
        <fullName evidence="9">Quinolinate phosphoribosyltransferase [decarboxylating]</fullName>
    </alternativeName>
</protein>
<evidence type="ECO:0000313" key="13">
    <source>
        <dbReference type="Proteomes" id="UP000752814"/>
    </source>
</evidence>
<dbReference type="InterPro" id="IPR027277">
    <property type="entry name" value="NadC/ModD"/>
</dbReference>
<dbReference type="Proteomes" id="UP000752814">
    <property type="component" value="Unassembled WGS sequence"/>
</dbReference>
<evidence type="ECO:0000256" key="6">
    <source>
        <dbReference type="ARBA" id="ARBA00022676"/>
    </source>
</evidence>
<comment type="pathway">
    <text evidence="2 9">Cofactor biosynthesis; NAD(+) biosynthesis; nicotinate D-ribonucleotide from quinolinate: step 1/1.</text>
</comment>
<dbReference type="AlphaFoldDB" id="A0A8J8PE16"/>
<dbReference type="GO" id="GO:0005737">
    <property type="term" value="C:cytoplasm"/>
    <property type="evidence" value="ECO:0007669"/>
    <property type="project" value="TreeGrafter"/>
</dbReference>
<evidence type="ECO:0000256" key="3">
    <source>
        <dbReference type="ARBA" id="ARBA00009400"/>
    </source>
</evidence>
<dbReference type="GO" id="GO:0009435">
    <property type="term" value="P:NAD+ biosynthetic process"/>
    <property type="evidence" value="ECO:0007669"/>
    <property type="project" value="UniProtKB-UniPathway"/>
</dbReference>
<dbReference type="InterPro" id="IPR013785">
    <property type="entry name" value="Aldolase_TIM"/>
</dbReference>
<accession>A0A8J8PE16</accession>
<feature type="domain" description="Quinolinate phosphoribosyl transferase N-terminal" evidence="11">
    <location>
        <begin position="15"/>
        <end position="98"/>
    </location>
</feature>
<gene>
    <name evidence="12" type="ORF">A3207_06395</name>
</gene>
<comment type="function">
    <text evidence="1 9">Involved in the catabolism of quinolinic acid (QA).</text>
</comment>
<dbReference type="EMBL" id="LVVT01000007">
    <property type="protein sequence ID" value="TQS83951.1"/>
    <property type="molecule type" value="Genomic_DNA"/>
</dbReference>
<dbReference type="CDD" id="cd01572">
    <property type="entry name" value="QPRTase"/>
    <property type="match status" value="1"/>
</dbReference>
<dbReference type="PANTHER" id="PTHR32179:SF3">
    <property type="entry name" value="NICOTINATE-NUCLEOTIDE PYROPHOSPHORYLASE [CARBOXYLATING]"/>
    <property type="match status" value="1"/>
</dbReference>
<dbReference type="InterPro" id="IPR037128">
    <property type="entry name" value="Quinolinate_PRibosylTase_N_sf"/>
</dbReference>
<evidence type="ECO:0000259" key="11">
    <source>
        <dbReference type="Pfam" id="PF02749"/>
    </source>
</evidence>
<evidence type="ECO:0000256" key="1">
    <source>
        <dbReference type="ARBA" id="ARBA00003237"/>
    </source>
</evidence>
<dbReference type="InterPro" id="IPR004393">
    <property type="entry name" value="NadC"/>
</dbReference>
<evidence type="ECO:0000313" key="12">
    <source>
        <dbReference type="EMBL" id="TQS83951.1"/>
    </source>
</evidence>
<sequence length="266" mass="28518">MNIESYILEDLGFGDITSDALIDDSLTGTAAIIANEPCVVAGICETEAVFQYFNIKTNALVSDGQSVEKGDIILEVSGSLKSILSAERTALNFLMRMSGIATVTHSISSKLSHAKVAATRKTTPGFRSFEKKAVILGGGDPHRFCLDDLILIKDNHIAVVGGVAEAVIKAKKFSFAKKVEVEVESIEDAEAAVKSEADIILLDNMSPEKAAKCYSLIKSLNSKIIVEVSGTITPETAPLYDECSDIISLGWITHSVRSIQFSLDVC</sequence>
<keyword evidence="6 9" id="KW-0328">Glycosyltransferase</keyword>
<dbReference type="Pfam" id="PF02749">
    <property type="entry name" value="QRPTase_N"/>
    <property type="match status" value="1"/>
</dbReference>
<dbReference type="EC" id="2.4.2.19" evidence="9"/>
<name>A0A8J8PE16_9ARCH</name>
<evidence type="ECO:0000256" key="2">
    <source>
        <dbReference type="ARBA" id="ARBA00004893"/>
    </source>
</evidence>
<dbReference type="SUPFAM" id="SSF51690">
    <property type="entry name" value="Nicotinate/Quinolinate PRTase C-terminal domain-like"/>
    <property type="match status" value="1"/>
</dbReference>
<dbReference type="SUPFAM" id="SSF54675">
    <property type="entry name" value="Nicotinate/Quinolinate PRTase N-terminal domain-like"/>
    <property type="match status" value="1"/>
</dbReference>
<dbReference type="Pfam" id="PF01729">
    <property type="entry name" value="QRPTase_C"/>
    <property type="match status" value="1"/>
</dbReference>
<evidence type="ECO:0000256" key="7">
    <source>
        <dbReference type="ARBA" id="ARBA00022679"/>
    </source>
</evidence>
<organism evidence="12 13">
    <name type="scientific">Candidatus Methanomassiliicoccus intestinalis</name>
    <dbReference type="NCBI Taxonomy" id="1406512"/>
    <lineage>
        <taxon>Archaea</taxon>
        <taxon>Methanobacteriati</taxon>
        <taxon>Thermoplasmatota</taxon>
        <taxon>Thermoplasmata</taxon>
        <taxon>Methanomassiliicoccales</taxon>
        <taxon>Methanomassiliicoccaceae</taxon>
        <taxon>Methanomassiliicoccus</taxon>
    </lineage>
</organism>
<evidence type="ECO:0000256" key="8">
    <source>
        <dbReference type="ARBA" id="ARBA00047445"/>
    </source>
</evidence>
<dbReference type="PIRSF" id="PIRSF006250">
    <property type="entry name" value="NadC_ModD"/>
    <property type="match status" value="1"/>
</dbReference>
<dbReference type="InterPro" id="IPR002638">
    <property type="entry name" value="Quinolinate_PRibosylTrfase_C"/>
</dbReference>
<keyword evidence="7 9" id="KW-0808">Transferase</keyword>
<dbReference type="Gene3D" id="3.20.20.70">
    <property type="entry name" value="Aldolase class I"/>
    <property type="match status" value="1"/>
</dbReference>